<organism evidence="1 2">
    <name type="scientific">Amycolatopsis albispora</name>
    <dbReference type="NCBI Taxonomy" id="1804986"/>
    <lineage>
        <taxon>Bacteria</taxon>
        <taxon>Bacillati</taxon>
        <taxon>Actinomycetota</taxon>
        <taxon>Actinomycetes</taxon>
        <taxon>Pseudonocardiales</taxon>
        <taxon>Pseudonocardiaceae</taxon>
        <taxon>Amycolatopsis</taxon>
    </lineage>
</organism>
<dbReference type="Proteomes" id="UP000250434">
    <property type="component" value="Chromosome"/>
</dbReference>
<keyword evidence="2" id="KW-1185">Reference proteome</keyword>
<proteinExistence type="predicted"/>
<dbReference type="AlphaFoldDB" id="A0A344LIN2"/>
<evidence type="ECO:0000313" key="1">
    <source>
        <dbReference type="EMBL" id="AXB47906.1"/>
    </source>
</evidence>
<dbReference type="EMBL" id="CP015163">
    <property type="protein sequence ID" value="AXB47906.1"/>
    <property type="molecule type" value="Genomic_DNA"/>
</dbReference>
<accession>A0A344LIN2</accession>
<sequence length="67" mass="6650">MGWPGSGEAGAEGDTNVAFGAFFAPKATFVFGGGRPRRLGLAMLAAADRGGLGWGRGGLRLIAGGRG</sequence>
<dbReference type="KEGG" id="aab:A4R43_40170"/>
<protein>
    <submittedName>
        <fullName evidence="1">Uncharacterized protein</fullName>
    </submittedName>
</protein>
<gene>
    <name evidence="1" type="ORF">A4R43_40170</name>
</gene>
<name>A0A344LIN2_9PSEU</name>
<reference evidence="1 2" key="1">
    <citation type="submission" date="2016-04" db="EMBL/GenBank/DDBJ databases">
        <title>Complete genome sequence and analysis of deep-sea sediment isolate, Amycolatopsis sp. WP1.</title>
        <authorList>
            <person name="Wang H."/>
            <person name="Chen S."/>
            <person name="Wu Q."/>
        </authorList>
    </citation>
    <scope>NUCLEOTIDE SEQUENCE [LARGE SCALE GENOMIC DNA]</scope>
    <source>
        <strain evidence="1 2">WP1</strain>
    </source>
</reference>
<evidence type="ECO:0000313" key="2">
    <source>
        <dbReference type="Proteomes" id="UP000250434"/>
    </source>
</evidence>